<dbReference type="Proteomes" id="UP000277570">
    <property type="component" value="Unassembled WGS sequence"/>
</dbReference>
<evidence type="ECO:0000313" key="1">
    <source>
        <dbReference type="EMBL" id="VDG72445.1"/>
    </source>
</evidence>
<sequence>MGCIIMKKFLFLILSLIMSISLTSVTISQQVFAAELRDGMSEIIFESKDLSEFEITTDSAIRIDDYSNGALVQNSVSVPTAIVVVDCKFLSSSSFRLTAKNIGVATASSVKYDITAYNSSGKVIGGEIMDAGALSPMGTLKDTFYYTNVDKVKVKVTVTVKGVPSTSSNTFKRK</sequence>
<evidence type="ECO:0000313" key="3">
    <source>
        <dbReference type="Proteomes" id="UP000277570"/>
    </source>
</evidence>
<keyword evidence="3" id="KW-1185">Reference proteome</keyword>
<dbReference type="EMBL" id="UYIN01000015">
    <property type="protein sequence ID" value="VDG72509.1"/>
    <property type="molecule type" value="Genomic_DNA"/>
</dbReference>
<evidence type="ECO:0000313" key="2">
    <source>
        <dbReference type="EMBL" id="VDG72509.1"/>
    </source>
</evidence>
<protein>
    <recommendedName>
        <fullName evidence="4">CARDB domain-containing protein</fullName>
    </recommendedName>
</protein>
<dbReference type="EMBL" id="UYIN01000010">
    <property type="protein sequence ID" value="VDG72445.1"/>
    <property type="molecule type" value="Genomic_DNA"/>
</dbReference>
<gene>
    <name evidence="1" type="ORF">NCTC10913_02767</name>
    <name evidence="2" type="ORF">NCTC10913_02832</name>
</gene>
<reference evidence="1 3" key="1">
    <citation type="submission" date="2018-11" db="EMBL/GenBank/DDBJ databases">
        <authorList>
            <consortium name="Pathogen Informatics"/>
        </authorList>
    </citation>
    <scope>NUCLEOTIDE SEQUENCE [LARGE SCALE GENOMIC DNA]</scope>
    <source>
        <strain evidence="1 3">NCTC10913</strain>
    </source>
</reference>
<name>A0ABY6SV23_9CLOT</name>
<accession>A0ABY6SV23</accession>
<proteinExistence type="predicted"/>
<evidence type="ECO:0008006" key="4">
    <source>
        <dbReference type="Google" id="ProtNLM"/>
    </source>
</evidence>
<organism evidence="1 3">
    <name type="scientific">Clostridium carnis</name>
    <dbReference type="NCBI Taxonomy" id="1530"/>
    <lineage>
        <taxon>Bacteria</taxon>
        <taxon>Bacillati</taxon>
        <taxon>Bacillota</taxon>
        <taxon>Clostridia</taxon>
        <taxon>Eubacteriales</taxon>
        <taxon>Clostridiaceae</taxon>
        <taxon>Clostridium</taxon>
    </lineage>
</organism>
<comment type="caution">
    <text evidence="1">The sequence shown here is derived from an EMBL/GenBank/DDBJ whole genome shotgun (WGS) entry which is preliminary data.</text>
</comment>